<feature type="compositionally biased region" description="Low complexity" evidence="7">
    <location>
        <begin position="268"/>
        <end position="282"/>
    </location>
</feature>
<evidence type="ECO:0000256" key="6">
    <source>
        <dbReference type="ARBA" id="ARBA00022725"/>
    </source>
</evidence>
<evidence type="ECO:0000256" key="5">
    <source>
        <dbReference type="ARBA" id="ARBA00022606"/>
    </source>
</evidence>
<dbReference type="SUPFAM" id="SSF47565">
    <property type="entry name" value="Insect pheromone/odorant-binding proteins"/>
    <property type="match status" value="1"/>
</dbReference>
<feature type="compositionally biased region" description="Low complexity" evidence="7">
    <location>
        <begin position="186"/>
        <end position="199"/>
    </location>
</feature>
<feature type="signal peptide" evidence="8">
    <location>
        <begin position="1"/>
        <end position="22"/>
    </location>
</feature>
<feature type="compositionally biased region" description="Polar residues" evidence="7">
    <location>
        <begin position="283"/>
        <end position="304"/>
    </location>
</feature>
<protein>
    <submittedName>
        <fullName evidence="9">General odorant-binding protein 70</fullName>
    </submittedName>
</protein>
<proteinExistence type="inferred from homology"/>
<dbReference type="Proteomes" id="UP001151699">
    <property type="component" value="Chromosome B"/>
</dbReference>
<feature type="compositionally biased region" description="Polar residues" evidence="7">
    <location>
        <begin position="210"/>
        <end position="225"/>
    </location>
</feature>
<evidence type="ECO:0000256" key="4">
    <source>
        <dbReference type="ARBA" id="ARBA00022525"/>
    </source>
</evidence>
<dbReference type="GO" id="GO:0007608">
    <property type="term" value="P:sensory perception of smell"/>
    <property type="evidence" value="ECO:0007669"/>
    <property type="project" value="UniProtKB-KW"/>
</dbReference>
<dbReference type="GO" id="GO:0005576">
    <property type="term" value="C:extracellular region"/>
    <property type="evidence" value="ECO:0007669"/>
    <property type="project" value="UniProtKB-SubCell"/>
</dbReference>
<reference evidence="9" key="1">
    <citation type="submission" date="2022-07" db="EMBL/GenBank/DDBJ databases">
        <authorList>
            <person name="Trinca V."/>
            <person name="Uliana J.V.C."/>
            <person name="Torres T.T."/>
            <person name="Ward R.J."/>
            <person name="Monesi N."/>
        </authorList>
    </citation>
    <scope>NUCLEOTIDE SEQUENCE</scope>
    <source>
        <strain evidence="9">HSMRA1968</strain>
        <tissue evidence="9">Whole embryos</tissue>
    </source>
</reference>
<dbReference type="InterPro" id="IPR006170">
    <property type="entry name" value="PBP/GOBP"/>
</dbReference>
<dbReference type="PANTHER" id="PTHR21066">
    <property type="entry name" value="ODORANT-BINDING PROTEIN 59A-RELATED"/>
    <property type="match status" value="1"/>
</dbReference>
<feature type="compositionally biased region" description="Basic and acidic residues" evidence="7">
    <location>
        <begin position="232"/>
        <end position="248"/>
    </location>
</feature>
<dbReference type="PANTHER" id="PTHR21066:SF18">
    <property type="entry name" value="ODORANT-BINDING PROTEIN 73A, ISOFORM B"/>
    <property type="match status" value="1"/>
</dbReference>
<evidence type="ECO:0000313" key="10">
    <source>
        <dbReference type="Proteomes" id="UP001151699"/>
    </source>
</evidence>
<feature type="compositionally biased region" description="Polar residues" evidence="7">
    <location>
        <begin position="126"/>
        <end position="140"/>
    </location>
</feature>
<keyword evidence="6" id="KW-0552">Olfaction</keyword>
<dbReference type="GO" id="GO:0005549">
    <property type="term" value="F:odorant binding"/>
    <property type="evidence" value="ECO:0007669"/>
    <property type="project" value="InterPro"/>
</dbReference>
<sequence length="493" mass="56494">MFNVLLVKFLLIVGAVPSAVHCSEEMKMPKCLKSPDTSKKVDNAIKECQESVKLKIIQEHLTNDNDLYIHDYVSDHETHHFTDHHDPPFHKLHERLNDHHSSLNEYSPPIHGHNSPNDHASFFDHSPSTYDLHSPTNNHHSSFDKHGPSIHSHGSPNNDHHTSFTEHGHLTHDRHSPTNHHHSSFPEHSSSTHNHYSSSGDHHSSLPEHSPSTHVRHSLTNNHHSSFPEHSPSTHDHYSPTGDHHSSFPEHSPPTHAHHSPIGDHHSSSNQHSPSMHSHNSQIDNHYSSGNEQYPHLTTNSPHHFSQDHSLNHLSSHDTKIKMPHTFVHSNLHNPHPQSNDHPSREHLDHVVDDMVSYSDNPFEHNQHMEIMDFRKKRDTNHDDWIYASNITYHDKRIAGCIMQCIYEKNDAVDKHGWPTLDGLVNFYSEGVNEHGYFMATLRAVDHCLKVSSIKYHVNRRSSPENGQTCDVAFDVFDCISDEITEYCDDNHK</sequence>
<keyword evidence="4" id="KW-0964">Secreted</keyword>
<name>A0A9Q0MZF3_9DIPT</name>
<keyword evidence="10" id="KW-1185">Reference proteome</keyword>
<dbReference type="InterPro" id="IPR052295">
    <property type="entry name" value="Odorant-binding_protein"/>
</dbReference>
<feature type="chain" id="PRO_5040256952" evidence="8">
    <location>
        <begin position="23"/>
        <end position="493"/>
    </location>
</feature>
<dbReference type="InterPro" id="IPR036728">
    <property type="entry name" value="PBP_GOBP_sf"/>
</dbReference>
<keyword evidence="5" id="KW-0716">Sensory transduction</keyword>
<evidence type="ECO:0000256" key="7">
    <source>
        <dbReference type="SAM" id="MobiDB-lite"/>
    </source>
</evidence>
<dbReference type="CDD" id="cd23992">
    <property type="entry name" value="PBP_GOBP"/>
    <property type="match status" value="1"/>
</dbReference>
<evidence type="ECO:0000256" key="2">
    <source>
        <dbReference type="ARBA" id="ARBA00008098"/>
    </source>
</evidence>
<feature type="compositionally biased region" description="Basic and acidic residues" evidence="7">
    <location>
        <begin position="158"/>
        <end position="176"/>
    </location>
</feature>
<comment type="caution">
    <text evidence="9">The sequence shown here is derived from an EMBL/GenBank/DDBJ whole genome shotgun (WGS) entry which is preliminary data.</text>
</comment>
<dbReference type="Gene3D" id="1.10.238.20">
    <property type="entry name" value="Pheromone/general odorant binding protein domain"/>
    <property type="match status" value="1"/>
</dbReference>
<comment type="similarity">
    <text evidence="2">Belongs to the PBP/GOBP family.</text>
</comment>
<dbReference type="Pfam" id="PF01395">
    <property type="entry name" value="PBP_GOBP"/>
    <property type="match status" value="1"/>
</dbReference>
<dbReference type="OrthoDB" id="8183628at2759"/>
<dbReference type="EMBL" id="WJQU01000002">
    <property type="protein sequence ID" value="KAJ6640775.1"/>
    <property type="molecule type" value="Genomic_DNA"/>
</dbReference>
<feature type="region of interest" description="Disordered" evidence="7">
    <location>
        <begin position="100"/>
        <end position="311"/>
    </location>
</feature>
<evidence type="ECO:0000256" key="1">
    <source>
        <dbReference type="ARBA" id="ARBA00004613"/>
    </source>
</evidence>
<gene>
    <name evidence="9" type="primary">Obp70</name>
    <name evidence="9" type="ORF">Bhyg_05707</name>
</gene>
<evidence type="ECO:0000256" key="3">
    <source>
        <dbReference type="ARBA" id="ARBA00022448"/>
    </source>
</evidence>
<dbReference type="AlphaFoldDB" id="A0A9Q0MZF3"/>
<comment type="subcellular location">
    <subcellularLocation>
        <location evidence="1">Secreted</location>
    </subcellularLocation>
</comment>
<accession>A0A9Q0MZF3</accession>
<organism evidence="9 10">
    <name type="scientific">Pseudolycoriella hygida</name>
    <dbReference type="NCBI Taxonomy" id="35572"/>
    <lineage>
        <taxon>Eukaryota</taxon>
        <taxon>Metazoa</taxon>
        <taxon>Ecdysozoa</taxon>
        <taxon>Arthropoda</taxon>
        <taxon>Hexapoda</taxon>
        <taxon>Insecta</taxon>
        <taxon>Pterygota</taxon>
        <taxon>Neoptera</taxon>
        <taxon>Endopterygota</taxon>
        <taxon>Diptera</taxon>
        <taxon>Nematocera</taxon>
        <taxon>Sciaroidea</taxon>
        <taxon>Sciaridae</taxon>
        <taxon>Pseudolycoriella</taxon>
    </lineage>
</organism>
<keyword evidence="8" id="KW-0732">Signal</keyword>
<evidence type="ECO:0000256" key="8">
    <source>
        <dbReference type="SAM" id="SignalP"/>
    </source>
</evidence>
<evidence type="ECO:0000313" key="9">
    <source>
        <dbReference type="EMBL" id="KAJ6640775.1"/>
    </source>
</evidence>
<keyword evidence="3" id="KW-0813">Transport</keyword>